<dbReference type="Proteomes" id="UP000439903">
    <property type="component" value="Unassembled WGS sequence"/>
</dbReference>
<accession>A0A8H4EJ55</accession>
<dbReference type="Gene3D" id="3.10.20.90">
    <property type="entry name" value="Phosphatidylinositol 3-kinase Catalytic Subunit, Chain A, domain 1"/>
    <property type="match status" value="1"/>
</dbReference>
<comment type="caution">
    <text evidence="8">The sequence shown here is derived from an EMBL/GenBank/DDBJ whole genome shotgun (WGS) entry which is preliminary data.</text>
</comment>
<keyword evidence="6" id="KW-0143">Chaperone</keyword>
<dbReference type="OrthoDB" id="5273213at2759"/>
<sequence length="556" mass="63962">MLRSKFFPKYCDKFFRLMKRIQFEDQLATVRYVGPVLPTEGEWLGVEWDNVARGKHDGVHEGKRYFTCSVPNSGSFIRFSPKVKTGRSFVAALVNKYIDDDSAEKIQGDEETYDAQKDLETLNWAGNTKIEVEALGWDKIRRKQRKLDLLTEVGLSFEQISKAGNPGEIEATCPNIVDLNLSKNLLADWESVACICQELKKLEILRLNYNRFEPLKTVPNFSNAFLNLKNLSLNHTRISWDQIELLEPCFPSLENLQLGFNNIRSLYNNEKEKENHPINKVKGFLKLKALNLESNSISSWDTIALFSDLPCMETLFLNNNLIEHIFYTKENENNKGFSKLRYLNVSENKISDWNSIDELNKFPSLNELRIKKNQFLENEKLAEANMSIIGRIKGLSVLNGSIISSGDRVDAERFYLRTCVKDLKKTPEEIEKEHPRFKELCELHDTPFVDEISMKATSNVLKDRLLALTITSRPSLEQDPIKKISKKLLGTMEIRSLKNLLQKLFGIPASQQRLFAITNYQTEKGTTVLKMEMNDNLRQLSYYDISSGDEIVILST</sequence>
<evidence type="ECO:0000313" key="9">
    <source>
        <dbReference type="Proteomes" id="UP000439903"/>
    </source>
</evidence>
<dbReference type="InterPro" id="IPR050836">
    <property type="entry name" value="SDS22/Internalin_LRR"/>
</dbReference>
<dbReference type="PANTHER" id="PTHR46652:SF3">
    <property type="entry name" value="LEUCINE-RICH REPEAT-CONTAINING PROTEIN 9"/>
    <property type="match status" value="1"/>
</dbReference>
<evidence type="ECO:0000256" key="3">
    <source>
        <dbReference type="ARBA" id="ARBA00022490"/>
    </source>
</evidence>
<dbReference type="InterPro" id="IPR001611">
    <property type="entry name" value="Leu-rich_rpt"/>
</dbReference>
<dbReference type="SUPFAM" id="SSF52058">
    <property type="entry name" value="L domain-like"/>
    <property type="match status" value="1"/>
</dbReference>
<dbReference type="Gene3D" id="2.30.30.190">
    <property type="entry name" value="CAP Gly-rich-like domain"/>
    <property type="match status" value="1"/>
</dbReference>
<evidence type="ECO:0000259" key="7">
    <source>
        <dbReference type="PROSITE" id="PS50245"/>
    </source>
</evidence>
<organism evidence="8 9">
    <name type="scientific">Gigaspora margarita</name>
    <dbReference type="NCBI Taxonomy" id="4874"/>
    <lineage>
        <taxon>Eukaryota</taxon>
        <taxon>Fungi</taxon>
        <taxon>Fungi incertae sedis</taxon>
        <taxon>Mucoromycota</taxon>
        <taxon>Glomeromycotina</taxon>
        <taxon>Glomeromycetes</taxon>
        <taxon>Diversisporales</taxon>
        <taxon>Gigasporaceae</taxon>
        <taxon>Gigaspora</taxon>
    </lineage>
</organism>
<dbReference type="Gene3D" id="3.80.10.10">
    <property type="entry name" value="Ribonuclease Inhibitor"/>
    <property type="match status" value="2"/>
</dbReference>
<dbReference type="Pfam" id="PF01302">
    <property type="entry name" value="CAP_GLY"/>
    <property type="match status" value="1"/>
</dbReference>
<evidence type="ECO:0000313" key="8">
    <source>
        <dbReference type="EMBL" id="KAF0496150.1"/>
    </source>
</evidence>
<dbReference type="PROSITE" id="PS50245">
    <property type="entry name" value="CAP_GLY_2"/>
    <property type="match status" value="1"/>
</dbReference>
<dbReference type="InterPro" id="IPR032675">
    <property type="entry name" value="LRR_dom_sf"/>
</dbReference>
<comment type="similarity">
    <text evidence="2">Belongs to the TBCE family.</text>
</comment>
<evidence type="ECO:0000256" key="1">
    <source>
        <dbReference type="ARBA" id="ARBA00004496"/>
    </source>
</evidence>
<feature type="domain" description="CAP-Gly" evidence="7">
    <location>
        <begin position="34"/>
        <end position="78"/>
    </location>
</feature>
<dbReference type="PANTHER" id="PTHR46652">
    <property type="entry name" value="LEUCINE-RICH REPEAT AND IQ DOMAIN-CONTAINING PROTEIN 1-RELATED"/>
    <property type="match status" value="1"/>
</dbReference>
<keyword evidence="5" id="KW-0677">Repeat</keyword>
<comment type="subcellular location">
    <subcellularLocation>
        <location evidence="1">Cytoplasm</location>
    </subcellularLocation>
</comment>
<dbReference type="PROSITE" id="PS00845">
    <property type="entry name" value="CAP_GLY_1"/>
    <property type="match status" value="1"/>
</dbReference>
<keyword evidence="9" id="KW-1185">Reference proteome</keyword>
<evidence type="ECO:0000256" key="5">
    <source>
        <dbReference type="ARBA" id="ARBA00022737"/>
    </source>
</evidence>
<protein>
    <submittedName>
        <fullName evidence="8">L domain-like protein</fullName>
    </submittedName>
</protein>
<dbReference type="SUPFAM" id="SSF74924">
    <property type="entry name" value="Cap-Gly domain"/>
    <property type="match status" value="1"/>
</dbReference>
<dbReference type="SUPFAM" id="SSF54236">
    <property type="entry name" value="Ubiquitin-like"/>
    <property type="match status" value="1"/>
</dbReference>
<dbReference type="CDD" id="cd17044">
    <property type="entry name" value="Ubl_TBCE"/>
    <property type="match status" value="1"/>
</dbReference>
<gene>
    <name evidence="8" type="ORF">F8M41_021078</name>
</gene>
<keyword evidence="4" id="KW-0433">Leucine-rich repeat</keyword>
<evidence type="ECO:0000256" key="6">
    <source>
        <dbReference type="ARBA" id="ARBA00023186"/>
    </source>
</evidence>
<keyword evidence="3" id="KW-0963">Cytoplasm</keyword>
<dbReference type="GO" id="GO:0005737">
    <property type="term" value="C:cytoplasm"/>
    <property type="evidence" value="ECO:0007669"/>
    <property type="project" value="UniProtKB-SubCell"/>
</dbReference>
<dbReference type="Pfam" id="PF14560">
    <property type="entry name" value="Ubiquitin_2"/>
    <property type="match status" value="1"/>
</dbReference>
<evidence type="ECO:0000256" key="2">
    <source>
        <dbReference type="ARBA" id="ARBA00006286"/>
    </source>
</evidence>
<dbReference type="InterPro" id="IPR036859">
    <property type="entry name" value="CAP-Gly_dom_sf"/>
</dbReference>
<dbReference type="EMBL" id="WTPW01000603">
    <property type="protein sequence ID" value="KAF0496150.1"/>
    <property type="molecule type" value="Genomic_DNA"/>
</dbReference>
<dbReference type="InterPro" id="IPR029071">
    <property type="entry name" value="Ubiquitin-like_domsf"/>
</dbReference>
<proteinExistence type="inferred from homology"/>
<evidence type="ECO:0000256" key="4">
    <source>
        <dbReference type="ARBA" id="ARBA00022614"/>
    </source>
</evidence>
<dbReference type="AlphaFoldDB" id="A0A8H4EJ55"/>
<name>A0A8H4EJ55_GIGMA</name>
<dbReference type="InterPro" id="IPR000626">
    <property type="entry name" value="Ubiquitin-like_dom"/>
</dbReference>
<dbReference type="SMART" id="SM01052">
    <property type="entry name" value="CAP_GLY"/>
    <property type="match status" value="1"/>
</dbReference>
<reference evidence="8 9" key="1">
    <citation type="journal article" date="2019" name="Environ. Microbiol.">
        <title>At the nexus of three kingdoms: the genome of the mycorrhizal fungus Gigaspora margarita provides insights into plant, endobacterial and fungal interactions.</title>
        <authorList>
            <person name="Venice F."/>
            <person name="Ghignone S."/>
            <person name="Salvioli di Fossalunga A."/>
            <person name="Amselem J."/>
            <person name="Novero M."/>
            <person name="Xianan X."/>
            <person name="Sedzielewska Toro K."/>
            <person name="Morin E."/>
            <person name="Lipzen A."/>
            <person name="Grigoriev I.V."/>
            <person name="Henrissat B."/>
            <person name="Martin F.M."/>
            <person name="Bonfante P."/>
        </authorList>
    </citation>
    <scope>NUCLEOTIDE SEQUENCE [LARGE SCALE GENOMIC DNA]</scope>
    <source>
        <strain evidence="8 9">BEG34</strain>
    </source>
</reference>
<dbReference type="InterPro" id="IPR044079">
    <property type="entry name" value="Ubl_TBCE"/>
</dbReference>
<dbReference type="PROSITE" id="PS51450">
    <property type="entry name" value="LRR"/>
    <property type="match status" value="3"/>
</dbReference>
<dbReference type="InterPro" id="IPR000938">
    <property type="entry name" value="CAP-Gly_domain"/>
</dbReference>